<keyword evidence="3" id="KW-1185">Reference proteome</keyword>
<dbReference type="EMBL" id="REFY01000001">
    <property type="protein sequence ID" value="RQG93306.1"/>
    <property type="molecule type" value="Genomic_DNA"/>
</dbReference>
<dbReference type="OrthoDB" id="193769at2157"/>
<sequence>MTDRVSSDTTSGTGDADPPGPTRCPRCNTPIAMVSSTGPLTHIATPCGCQVSADVLDKGDSR</sequence>
<evidence type="ECO:0000313" key="3">
    <source>
        <dbReference type="Proteomes" id="UP000273828"/>
    </source>
</evidence>
<feature type="region of interest" description="Disordered" evidence="1">
    <location>
        <begin position="1"/>
        <end position="24"/>
    </location>
</feature>
<evidence type="ECO:0000313" key="2">
    <source>
        <dbReference type="EMBL" id="RQG93306.1"/>
    </source>
</evidence>
<reference evidence="2 3" key="1">
    <citation type="submission" date="2018-10" db="EMBL/GenBank/DDBJ databases">
        <title>Natrarchaeobius chitinivorans gen. nov., sp. nov., and Natrarchaeobius haloalkaliphilus sp. nov., alkaliphilic, chitin-utilizing haloarchaea from hypersaline alkaline lakes.</title>
        <authorList>
            <person name="Sorokin D.Y."/>
            <person name="Elcheninov A.G."/>
            <person name="Kostrikina N.A."/>
            <person name="Bale N.J."/>
            <person name="Sinninghe Damste J.S."/>
            <person name="Khijniak T.V."/>
            <person name="Kublanov I.V."/>
            <person name="Toshchakov S.V."/>
        </authorList>
    </citation>
    <scope>NUCLEOTIDE SEQUENCE [LARGE SCALE GENOMIC DNA]</scope>
    <source>
        <strain evidence="2 3">AArcht-Sl</strain>
    </source>
</reference>
<dbReference type="Proteomes" id="UP000273828">
    <property type="component" value="Unassembled WGS sequence"/>
</dbReference>
<name>A0A3N6MH30_9EURY</name>
<evidence type="ECO:0000256" key="1">
    <source>
        <dbReference type="SAM" id="MobiDB-lite"/>
    </source>
</evidence>
<comment type="caution">
    <text evidence="2">The sequence shown here is derived from an EMBL/GenBank/DDBJ whole genome shotgun (WGS) entry which is preliminary data.</text>
</comment>
<protein>
    <submittedName>
        <fullName evidence="2">Uncharacterized protein</fullName>
    </submittedName>
</protein>
<dbReference type="AlphaFoldDB" id="A0A3N6MH30"/>
<proteinExistence type="predicted"/>
<gene>
    <name evidence="2" type="ORF">EA462_02285</name>
</gene>
<accession>A0A3N6MH30</accession>
<organism evidence="2 3">
    <name type="scientific">Natrarchaeobius halalkaliphilus</name>
    <dbReference type="NCBI Taxonomy" id="1679091"/>
    <lineage>
        <taxon>Archaea</taxon>
        <taxon>Methanobacteriati</taxon>
        <taxon>Methanobacteriota</taxon>
        <taxon>Stenosarchaea group</taxon>
        <taxon>Halobacteria</taxon>
        <taxon>Halobacteriales</taxon>
        <taxon>Natrialbaceae</taxon>
        <taxon>Natrarchaeobius</taxon>
    </lineage>
</organism>